<gene>
    <name evidence="1" type="ORF">AVEN_252229_1</name>
</gene>
<dbReference type="EMBL" id="BGPR01003335">
    <property type="protein sequence ID" value="GBM86736.1"/>
    <property type="molecule type" value="Genomic_DNA"/>
</dbReference>
<keyword evidence="2" id="KW-1185">Reference proteome</keyword>
<protein>
    <submittedName>
        <fullName evidence="1">Uncharacterized protein</fullName>
    </submittedName>
</protein>
<evidence type="ECO:0000313" key="2">
    <source>
        <dbReference type="Proteomes" id="UP000499080"/>
    </source>
</evidence>
<comment type="caution">
    <text evidence="1">The sequence shown here is derived from an EMBL/GenBank/DDBJ whole genome shotgun (WGS) entry which is preliminary data.</text>
</comment>
<dbReference type="Proteomes" id="UP000499080">
    <property type="component" value="Unassembled WGS sequence"/>
</dbReference>
<dbReference type="OrthoDB" id="10022108at2759"/>
<organism evidence="1 2">
    <name type="scientific">Araneus ventricosus</name>
    <name type="common">Orbweaver spider</name>
    <name type="synonym">Epeira ventricosa</name>
    <dbReference type="NCBI Taxonomy" id="182803"/>
    <lineage>
        <taxon>Eukaryota</taxon>
        <taxon>Metazoa</taxon>
        <taxon>Ecdysozoa</taxon>
        <taxon>Arthropoda</taxon>
        <taxon>Chelicerata</taxon>
        <taxon>Arachnida</taxon>
        <taxon>Araneae</taxon>
        <taxon>Araneomorphae</taxon>
        <taxon>Entelegynae</taxon>
        <taxon>Araneoidea</taxon>
        <taxon>Araneidae</taxon>
        <taxon>Araneus</taxon>
    </lineage>
</organism>
<name>A0A4Y2JBY6_ARAVE</name>
<accession>A0A4Y2JBY6</accession>
<dbReference type="AlphaFoldDB" id="A0A4Y2JBY6"/>
<proteinExistence type="predicted"/>
<reference evidence="1 2" key="1">
    <citation type="journal article" date="2019" name="Sci. Rep.">
        <title>Orb-weaving spider Araneus ventricosus genome elucidates the spidroin gene catalogue.</title>
        <authorList>
            <person name="Kono N."/>
            <person name="Nakamura H."/>
            <person name="Ohtoshi R."/>
            <person name="Moran D.A.P."/>
            <person name="Shinohara A."/>
            <person name="Yoshida Y."/>
            <person name="Fujiwara M."/>
            <person name="Mori M."/>
            <person name="Tomita M."/>
            <person name="Arakawa K."/>
        </authorList>
    </citation>
    <scope>NUCLEOTIDE SEQUENCE [LARGE SCALE GENOMIC DNA]</scope>
</reference>
<evidence type="ECO:0000313" key="1">
    <source>
        <dbReference type="EMBL" id="GBM86736.1"/>
    </source>
</evidence>
<sequence length="127" mass="14474">MGITTTTSDQQCYCQHASPCQAYISAETLELKQSFKGQVTARIHGKRHPSAIIYDLRNDVPEADVISVTRNFKHVVWEGDFRISFKLRGRKHNFSHWVLESPVRLLRQLKALKRLIGPPLGSRNSST</sequence>